<dbReference type="Proteomes" id="UP000198122">
    <property type="component" value="Unassembled WGS sequence"/>
</dbReference>
<proteinExistence type="predicted"/>
<dbReference type="AlphaFoldDB" id="A0A212T8X6"/>
<reference evidence="2 3" key="1">
    <citation type="submission" date="2017-06" db="EMBL/GenBank/DDBJ databases">
        <authorList>
            <person name="Kim H.J."/>
            <person name="Triplett B.A."/>
        </authorList>
    </citation>
    <scope>NUCLEOTIDE SEQUENCE [LARGE SCALE GENOMIC DNA]</scope>
    <source>
        <strain evidence="2 3">DSM 22179</strain>
    </source>
</reference>
<evidence type="ECO:0000313" key="2">
    <source>
        <dbReference type="EMBL" id="SNC62266.1"/>
    </source>
</evidence>
<accession>A0A212T8X6</accession>
<sequence>MTAPIPDPGQRLLGELLTRGTVVVPVTRIGAAWVVGGLSAAAASVALLGALGVVLVLTQEGGIGAALAVAAATALLLAVTVVALVLVRRGGHRPVGQWVLDARGVTVDGVGPVPWGDLLPPEHRMESAPRDDGYRRVLVMPLTEAGQQRALGLAPAQRRVLNEAVRPTVWGPRPLQTLLVRPTPELSQEELGAVLEQARQAALTGRVPVPH</sequence>
<keyword evidence="1" id="KW-1133">Transmembrane helix</keyword>
<keyword evidence="1" id="KW-0812">Transmembrane</keyword>
<keyword evidence="3" id="KW-1185">Reference proteome</keyword>
<feature type="transmembrane region" description="Helical" evidence="1">
    <location>
        <begin position="29"/>
        <end position="57"/>
    </location>
</feature>
<dbReference type="EMBL" id="FYEZ01000001">
    <property type="protein sequence ID" value="SNC62266.1"/>
    <property type="molecule type" value="Genomic_DNA"/>
</dbReference>
<dbReference type="OrthoDB" id="4965522at2"/>
<feature type="transmembrane region" description="Helical" evidence="1">
    <location>
        <begin position="63"/>
        <end position="87"/>
    </location>
</feature>
<protein>
    <submittedName>
        <fullName evidence="2">Uncharacterized protein</fullName>
    </submittedName>
</protein>
<gene>
    <name evidence="2" type="ORF">SAMN05445756_0653</name>
</gene>
<dbReference type="RefSeq" id="WP_088817626.1">
    <property type="nucleotide sequence ID" value="NZ_FYEZ01000001.1"/>
</dbReference>
<keyword evidence="1" id="KW-0472">Membrane</keyword>
<organism evidence="2 3">
    <name type="scientific">Kytococcus aerolatus</name>
    <dbReference type="NCBI Taxonomy" id="592308"/>
    <lineage>
        <taxon>Bacteria</taxon>
        <taxon>Bacillati</taxon>
        <taxon>Actinomycetota</taxon>
        <taxon>Actinomycetes</taxon>
        <taxon>Micrococcales</taxon>
        <taxon>Kytococcaceae</taxon>
        <taxon>Kytococcus</taxon>
    </lineage>
</organism>
<evidence type="ECO:0000256" key="1">
    <source>
        <dbReference type="SAM" id="Phobius"/>
    </source>
</evidence>
<evidence type="ECO:0000313" key="3">
    <source>
        <dbReference type="Proteomes" id="UP000198122"/>
    </source>
</evidence>
<name>A0A212T8X6_9MICO</name>